<organism evidence="2 3">
    <name type="scientific">Branchiostoma lanceolatum</name>
    <name type="common">Common lancelet</name>
    <name type="synonym">Amphioxus lanceolatum</name>
    <dbReference type="NCBI Taxonomy" id="7740"/>
    <lineage>
        <taxon>Eukaryota</taxon>
        <taxon>Metazoa</taxon>
        <taxon>Chordata</taxon>
        <taxon>Cephalochordata</taxon>
        <taxon>Leptocardii</taxon>
        <taxon>Amphioxiformes</taxon>
        <taxon>Branchiostomatidae</taxon>
        <taxon>Branchiostoma</taxon>
    </lineage>
</organism>
<dbReference type="EMBL" id="OV696689">
    <property type="protein sequence ID" value="CAH1264062.1"/>
    <property type="molecule type" value="Genomic_DNA"/>
</dbReference>
<dbReference type="Proteomes" id="UP000838412">
    <property type="component" value="Chromosome 4"/>
</dbReference>
<keyword evidence="3" id="KW-1185">Reference proteome</keyword>
<evidence type="ECO:0000256" key="1">
    <source>
        <dbReference type="SAM" id="MobiDB-lite"/>
    </source>
</evidence>
<feature type="region of interest" description="Disordered" evidence="1">
    <location>
        <begin position="105"/>
        <end position="137"/>
    </location>
</feature>
<reference evidence="2" key="1">
    <citation type="submission" date="2022-01" db="EMBL/GenBank/DDBJ databases">
        <authorList>
            <person name="Braso-Vives M."/>
        </authorList>
    </citation>
    <scope>NUCLEOTIDE SEQUENCE</scope>
</reference>
<dbReference type="AlphaFoldDB" id="A0A8J9ZXI8"/>
<protein>
    <submittedName>
        <fullName evidence="2">Hypp2838 protein</fullName>
    </submittedName>
</protein>
<gene>
    <name evidence="2" type="primary">Hypp2838</name>
    <name evidence="2" type="ORF">BLAG_LOCUS18556</name>
</gene>
<evidence type="ECO:0000313" key="3">
    <source>
        <dbReference type="Proteomes" id="UP000838412"/>
    </source>
</evidence>
<proteinExistence type="predicted"/>
<sequence>MFLITIISHLKTGETTESVRLGKGQLDREVKEAGGRGAVHGVHVLRDSDMEGHPNKVFKVRRLALKSGKLRKLKKWMDEVCPSRGIRRVESTELSDRKLPEGVPKWAVSKNFGKSTGPTAENGGGDEEQDSSFLDLG</sequence>
<evidence type="ECO:0000313" key="2">
    <source>
        <dbReference type="EMBL" id="CAH1264062.1"/>
    </source>
</evidence>
<accession>A0A8J9ZXI8</accession>
<name>A0A8J9ZXI8_BRALA</name>